<sequence>MPVKTSDVLTIPEEGKWKSTPITWKQSFKDYNKNYLRIEFTNTRDGEAEKTNYLFVSEELLDNFKSSKIQKTDSGFKLTVDDGYVYGQQKGGKNRFLVYHDKDRPIFQHRFVEGTMVAISKQATDISAKLGYGEVKMVSSILSGIVGNKLHPMSEG</sequence>
<evidence type="ECO:0000313" key="1">
    <source>
        <dbReference type="EMBL" id="EHK96135.1"/>
    </source>
</evidence>
<protein>
    <submittedName>
        <fullName evidence="1">Uncharacterized protein</fullName>
    </submittedName>
</protein>
<dbReference type="OrthoDB" id="4537670at2759"/>
<reference evidence="1 2" key="1">
    <citation type="journal article" date="2012" name="Eukaryot. Cell">
        <title>Genome sequence of the fungus Glarea lozoyensis: the first genome sequence of a species from the Helotiaceae family.</title>
        <authorList>
            <person name="Youssar L."/>
            <person name="Gruening B.A."/>
            <person name="Erxleben A."/>
            <person name="Guenther S."/>
            <person name="Huettel W."/>
        </authorList>
    </citation>
    <scope>NUCLEOTIDE SEQUENCE [LARGE SCALE GENOMIC DNA]</scope>
    <source>
        <strain evidence="2">ATCC 74030 / MF5533</strain>
    </source>
</reference>
<accession>H0EZA7</accession>
<dbReference type="AlphaFoldDB" id="H0EZA7"/>
<dbReference type="EMBL" id="AGUE01000276">
    <property type="protein sequence ID" value="EHK96135.1"/>
    <property type="molecule type" value="Genomic_DNA"/>
</dbReference>
<organism evidence="1 2">
    <name type="scientific">Glarea lozoyensis (strain ATCC 74030 / MF5533)</name>
    <dbReference type="NCBI Taxonomy" id="1104152"/>
    <lineage>
        <taxon>Eukaryota</taxon>
        <taxon>Fungi</taxon>
        <taxon>Dikarya</taxon>
        <taxon>Ascomycota</taxon>
        <taxon>Pezizomycotina</taxon>
        <taxon>Leotiomycetes</taxon>
        <taxon>Helotiales</taxon>
        <taxon>Helotiaceae</taxon>
        <taxon>Glarea</taxon>
    </lineage>
</organism>
<keyword evidence="2" id="KW-1185">Reference proteome</keyword>
<dbReference type="Proteomes" id="UP000005446">
    <property type="component" value="Unassembled WGS sequence"/>
</dbReference>
<dbReference type="InParanoid" id="H0EZA7"/>
<dbReference type="HOGENOM" id="CLU_117772_0_0_1"/>
<evidence type="ECO:0000313" key="2">
    <source>
        <dbReference type="Proteomes" id="UP000005446"/>
    </source>
</evidence>
<proteinExistence type="predicted"/>
<name>H0EZA7_GLAL7</name>
<comment type="caution">
    <text evidence="1">The sequence shown here is derived from an EMBL/GenBank/DDBJ whole genome shotgun (WGS) entry which is preliminary data.</text>
</comment>
<gene>
    <name evidence="1" type="ORF">M7I_8170</name>
</gene>